<protein>
    <submittedName>
        <fullName evidence="1">Uncharacterized protein</fullName>
    </submittedName>
</protein>
<dbReference type="AlphaFoldDB" id="A0A1Q9GHY9"/>
<sequence>MIYLVLIAFFIIPIPFLVMGIKFQHSSFRARSLHKAIYNKAIKEFCEHHFHILYSEKDGRNSKEKRLMTNLQQATEASYCDVMISIISADKHLLTVEKQSHKLLNVVLTTATLDNYDSDYLSHIISSTIVLHSFNSDNDTYLPGDTPSISYYPYVPGSPLVIAIVIYIETSKRLKKVDKQFHFNGSKNVNTRIHQLEDILQRENVEIME</sequence>
<gene>
    <name evidence="1" type="ORF">BIT28_19635</name>
</gene>
<comment type="caution">
    <text evidence="1">The sequence shown here is derived from an EMBL/GenBank/DDBJ whole genome shotgun (WGS) entry which is preliminary data.</text>
</comment>
<dbReference type="Proteomes" id="UP000186905">
    <property type="component" value="Unassembled WGS sequence"/>
</dbReference>
<dbReference type="EMBL" id="MJIL01000085">
    <property type="protein sequence ID" value="OLQ74094.1"/>
    <property type="molecule type" value="Genomic_DNA"/>
</dbReference>
<evidence type="ECO:0000313" key="1">
    <source>
        <dbReference type="EMBL" id="OLQ74094.1"/>
    </source>
</evidence>
<evidence type="ECO:0000313" key="2">
    <source>
        <dbReference type="Proteomes" id="UP000186905"/>
    </source>
</evidence>
<name>A0A1Q9GHY9_9GAMM</name>
<dbReference type="RefSeq" id="WP_075766042.1">
    <property type="nucleotide sequence ID" value="NZ_MJIL01000085.1"/>
</dbReference>
<proteinExistence type="predicted"/>
<reference evidence="1 2" key="1">
    <citation type="submission" date="2016-09" db="EMBL/GenBank/DDBJ databases">
        <title>Photobacterium proteolyticum sp. nov. a protease producing bacterium isolated from ocean sediments of Laizhou Bay.</title>
        <authorList>
            <person name="Li Y."/>
        </authorList>
    </citation>
    <scope>NUCLEOTIDE SEQUENCE [LARGE SCALE GENOMIC DNA]</scope>
    <source>
        <strain evidence="1 2">13-12</strain>
    </source>
</reference>
<accession>A0A1Q9GHY9</accession>
<organism evidence="1 2">
    <name type="scientific">Photobacterium proteolyticum</name>
    <dbReference type="NCBI Taxonomy" id="1903952"/>
    <lineage>
        <taxon>Bacteria</taxon>
        <taxon>Pseudomonadati</taxon>
        <taxon>Pseudomonadota</taxon>
        <taxon>Gammaproteobacteria</taxon>
        <taxon>Vibrionales</taxon>
        <taxon>Vibrionaceae</taxon>
        <taxon>Photobacterium</taxon>
    </lineage>
</organism>
<keyword evidence="2" id="KW-1185">Reference proteome</keyword>